<dbReference type="AlphaFoldDB" id="A0A034WMV7"/>
<dbReference type="Gene3D" id="1.10.150.50">
    <property type="entry name" value="Transcription Factor, Ets-1"/>
    <property type="match status" value="1"/>
</dbReference>
<dbReference type="EMBL" id="GAKP01003447">
    <property type="protein sequence ID" value="JAC55505.1"/>
    <property type="molecule type" value="Transcribed_RNA"/>
</dbReference>
<evidence type="ECO:0000313" key="3">
    <source>
        <dbReference type="Proteomes" id="UP001652620"/>
    </source>
</evidence>
<dbReference type="InterPro" id="IPR001660">
    <property type="entry name" value="SAM"/>
</dbReference>
<protein>
    <submittedName>
        <fullName evidence="4">Uncharacterized protein LOC105224009</fullName>
    </submittedName>
</protein>
<feature type="domain" description="SAM" evidence="1">
    <location>
        <begin position="61"/>
        <end position="120"/>
    </location>
</feature>
<evidence type="ECO:0000259" key="1">
    <source>
        <dbReference type="PROSITE" id="PS50105"/>
    </source>
</evidence>
<dbReference type="InterPro" id="IPR013761">
    <property type="entry name" value="SAM/pointed_sf"/>
</dbReference>
<dbReference type="RefSeq" id="XP_011200271.1">
    <property type="nucleotide sequence ID" value="XM_011201969.3"/>
</dbReference>
<name>A0A034WMV7_BACDO</name>
<dbReference type="PROSITE" id="PS50105">
    <property type="entry name" value="SAM_DOMAIN"/>
    <property type="match status" value="1"/>
</dbReference>
<dbReference type="KEGG" id="bdr:105224009"/>
<evidence type="ECO:0000313" key="4">
    <source>
        <dbReference type="RefSeq" id="XP_011200271.1"/>
    </source>
</evidence>
<dbReference type="Proteomes" id="UP001652620">
    <property type="component" value="Chromosome 5"/>
</dbReference>
<evidence type="ECO:0000313" key="2">
    <source>
        <dbReference type="EMBL" id="JAC55505.1"/>
    </source>
</evidence>
<dbReference type="GeneID" id="105224009"/>
<dbReference type="CDD" id="cd09487">
    <property type="entry name" value="SAM_superfamily"/>
    <property type="match status" value="1"/>
</dbReference>
<sequence>MANNPTLMNTSQTARLDSYCSEIMQLQQSQDVDFLKNALGQINLDASESNFSSSFLNETLSVYALLASVGLEIYMDLFAEHNIELEQFLELTYLDLQLFGIDDCRHRNLIMEVIAAFRFD</sequence>
<dbReference type="Pfam" id="PF00536">
    <property type="entry name" value="SAM_1"/>
    <property type="match status" value="1"/>
</dbReference>
<keyword evidence="3" id="KW-1185">Reference proteome</keyword>
<dbReference type="SUPFAM" id="SSF47769">
    <property type="entry name" value="SAM/Pointed domain"/>
    <property type="match status" value="1"/>
</dbReference>
<accession>A0A034WMV7</accession>
<reference evidence="4" key="2">
    <citation type="submission" date="2025-04" db="UniProtKB">
        <authorList>
            <consortium name="RefSeq"/>
        </authorList>
    </citation>
    <scope>IDENTIFICATION</scope>
    <source>
        <strain evidence="4">Punador</strain>
    </source>
</reference>
<gene>
    <name evidence="4" type="primary">LOC105224009</name>
</gene>
<organism evidence="2">
    <name type="scientific">Bactrocera dorsalis</name>
    <name type="common">Oriental fruit fly</name>
    <name type="synonym">Dacus dorsalis</name>
    <dbReference type="NCBI Taxonomy" id="27457"/>
    <lineage>
        <taxon>Eukaryota</taxon>
        <taxon>Metazoa</taxon>
        <taxon>Ecdysozoa</taxon>
        <taxon>Arthropoda</taxon>
        <taxon>Hexapoda</taxon>
        <taxon>Insecta</taxon>
        <taxon>Pterygota</taxon>
        <taxon>Neoptera</taxon>
        <taxon>Endopterygota</taxon>
        <taxon>Diptera</taxon>
        <taxon>Brachycera</taxon>
        <taxon>Muscomorpha</taxon>
        <taxon>Tephritoidea</taxon>
        <taxon>Tephritidae</taxon>
        <taxon>Bactrocera</taxon>
        <taxon>Bactrocera</taxon>
    </lineage>
</organism>
<reference evidence="2" key="1">
    <citation type="journal article" date="2014" name="BMC Genomics">
        <title>Characterizing the developmental transcriptome of the oriental fruit fly, Bactrocera dorsalis (Diptera: Tephritidae) through comparative genomic analysis with Drosophila melanogaster utilizing modENCODE datasets.</title>
        <authorList>
            <person name="Geib S.M."/>
            <person name="Calla B."/>
            <person name="Hall B."/>
            <person name="Hou S."/>
            <person name="Manoukis N.C."/>
        </authorList>
    </citation>
    <scope>NUCLEOTIDE SEQUENCE</scope>
    <source>
        <strain evidence="2">Punador</strain>
    </source>
</reference>
<proteinExistence type="predicted"/>
<dbReference type="OrthoDB" id="7974563at2759"/>